<organism evidence="1 2">
    <name type="scientific">Vaccinium darrowii</name>
    <dbReference type="NCBI Taxonomy" id="229202"/>
    <lineage>
        <taxon>Eukaryota</taxon>
        <taxon>Viridiplantae</taxon>
        <taxon>Streptophyta</taxon>
        <taxon>Embryophyta</taxon>
        <taxon>Tracheophyta</taxon>
        <taxon>Spermatophyta</taxon>
        <taxon>Magnoliopsida</taxon>
        <taxon>eudicotyledons</taxon>
        <taxon>Gunneridae</taxon>
        <taxon>Pentapetalae</taxon>
        <taxon>asterids</taxon>
        <taxon>Ericales</taxon>
        <taxon>Ericaceae</taxon>
        <taxon>Vaccinioideae</taxon>
        <taxon>Vaccinieae</taxon>
        <taxon>Vaccinium</taxon>
    </lineage>
</organism>
<comment type="caution">
    <text evidence="1">The sequence shown here is derived from an EMBL/GenBank/DDBJ whole genome shotgun (WGS) entry which is preliminary data.</text>
</comment>
<proteinExistence type="predicted"/>
<dbReference type="EMBL" id="CM037156">
    <property type="protein sequence ID" value="KAH7837388.1"/>
    <property type="molecule type" value="Genomic_DNA"/>
</dbReference>
<evidence type="ECO:0000313" key="1">
    <source>
        <dbReference type="EMBL" id="KAH7837388.1"/>
    </source>
</evidence>
<sequence length="503" mass="57242">MKYVDGGIGEGQEEENDFHRLPDDVVINIFDKLSDVKWLCRCFLVSKRFSSLVPLVQTLSIKTQIWNFLPISPSKSEENPQQGNGLLGKFSKFLIKTLVVKPFQYLYDLTLSPSLRLNMSVRLSMYGVVFLTKLTQIRSLDIEIPSDFIDDNYSFFKWGTNFTKLDTVTVLCATSLSKIIESEEEDETANGITQKEIHRRVSLAAECLRDVVLWVAILCHVFPSYPMLQSFTITDSKNKGMKLCLAGEKLLECRDSFNLDKFISVVKRVKSWTRENMKVEYVPVLQLPIAGYVMKGLTIISFRLFAEDDSEDGTAMVNAFAEEQSIFSEAMVQISENRNSNAGNTAQPQEEALVSIKSNAWDYFTQCRNETEKNVYGLAFLAELGQIRSLSIESAPIVSIMIVLTSTIVYKWRRNFAKIDSVTVLYATYLFKMMESEEEDDETENGITQNEVSRRVLLAIACVRDAILRLGILCYFLPDYPMLQSITIRDSKEKGVIEALFGW</sequence>
<protein>
    <submittedName>
        <fullName evidence="1">Uncharacterized protein</fullName>
    </submittedName>
</protein>
<gene>
    <name evidence="1" type="ORF">Vadar_013276</name>
</gene>
<reference evidence="1 2" key="1">
    <citation type="journal article" date="2021" name="Hortic Res">
        <title>High-quality reference genome and annotation aids understanding of berry development for evergreen blueberry (Vaccinium darrowii).</title>
        <authorList>
            <person name="Yu J."/>
            <person name="Hulse-Kemp A.M."/>
            <person name="Babiker E."/>
            <person name="Staton M."/>
        </authorList>
    </citation>
    <scope>NUCLEOTIDE SEQUENCE [LARGE SCALE GENOMIC DNA]</scope>
    <source>
        <strain evidence="2">cv. NJ 8807/NJ 8810</strain>
        <tissue evidence="1">Young leaf</tissue>
    </source>
</reference>
<keyword evidence="2" id="KW-1185">Reference proteome</keyword>
<evidence type="ECO:0000313" key="2">
    <source>
        <dbReference type="Proteomes" id="UP000828048"/>
    </source>
</evidence>
<accession>A0ACB7X9M7</accession>
<dbReference type="Proteomes" id="UP000828048">
    <property type="component" value="Chromosome 6"/>
</dbReference>
<name>A0ACB7X9M7_9ERIC</name>